<dbReference type="OrthoDB" id="60033at2759"/>
<dbReference type="SMART" id="SM00448">
    <property type="entry name" value="REC"/>
    <property type="match status" value="1"/>
</dbReference>
<dbReference type="FunFam" id="3.40.50.2300:FF:000159">
    <property type="entry name" value="Two-component response regulator ORR5"/>
    <property type="match status" value="1"/>
</dbReference>
<comment type="caution">
    <text evidence="10">The sequence shown here is derived from an EMBL/GenBank/DDBJ whole genome shotgun (WGS) entry which is preliminary data.</text>
</comment>
<dbReference type="PANTHER" id="PTHR43874:SF147">
    <property type="entry name" value="TYPE-A RESPONSE REGULATOR"/>
    <property type="match status" value="1"/>
</dbReference>
<dbReference type="InterPro" id="IPR011006">
    <property type="entry name" value="CheY-like_superfamily"/>
</dbReference>
<dbReference type="InterPro" id="IPR001789">
    <property type="entry name" value="Sig_transdc_resp-reg_receiver"/>
</dbReference>
<dbReference type="CDD" id="cd17581">
    <property type="entry name" value="REC_typeA_ARR"/>
    <property type="match status" value="1"/>
</dbReference>
<reference evidence="10" key="1">
    <citation type="journal article" date="2023" name="Plant J.">
        <title>The genome of the king protea, Protea cynaroides.</title>
        <authorList>
            <person name="Chang J."/>
            <person name="Duong T.A."/>
            <person name="Schoeman C."/>
            <person name="Ma X."/>
            <person name="Roodt D."/>
            <person name="Barker N."/>
            <person name="Li Z."/>
            <person name="Van de Peer Y."/>
            <person name="Mizrachi E."/>
        </authorList>
    </citation>
    <scope>NUCLEOTIDE SEQUENCE</scope>
    <source>
        <tissue evidence="10">Young leaves</tissue>
    </source>
</reference>
<organism evidence="10 11">
    <name type="scientific">Protea cynaroides</name>
    <dbReference type="NCBI Taxonomy" id="273540"/>
    <lineage>
        <taxon>Eukaryota</taxon>
        <taxon>Viridiplantae</taxon>
        <taxon>Streptophyta</taxon>
        <taxon>Embryophyta</taxon>
        <taxon>Tracheophyta</taxon>
        <taxon>Spermatophyta</taxon>
        <taxon>Magnoliopsida</taxon>
        <taxon>Proteales</taxon>
        <taxon>Proteaceae</taxon>
        <taxon>Protea</taxon>
    </lineage>
</organism>
<keyword evidence="3" id="KW-0902">Two-component regulatory system</keyword>
<keyword evidence="1 8" id="KW-0597">Phosphoprotein</keyword>
<dbReference type="GO" id="GO:0009736">
    <property type="term" value="P:cytokinin-activated signaling pathway"/>
    <property type="evidence" value="ECO:0007669"/>
    <property type="project" value="UniProtKB-KW"/>
</dbReference>
<feature type="modified residue" description="4-aspartylphosphate" evidence="8">
    <location>
        <position position="69"/>
    </location>
</feature>
<gene>
    <name evidence="10" type="ORF">NE237_019639</name>
</gene>
<evidence type="ECO:0000256" key="1">
    <source>
        <dbReference type="ARBA" id="ARBA00022553"/>
    </source>
</evidence>
<comment type="function">
    <text evidence="7">Functions as a response regulator involved in His-to-Asp phosphorelay signal transduction system. Phosphorylation of the Asp residue in the receiver domain activates the ability of the protein to promote the transcription of target genes. Type-A response regulators seem to act as negative regulators of the cytokinin signaling.</text>
</comment>
<dbReference type="EMBL" id="JAMYWD010000009">
    <property type="protein sequence ID" value="KAJ4959729.1"/>
    <property type="molecule type" value="Genomic_DNA"/>
</dbReference>
<dbReference type="InterPro" id="IPR045279">
    <property type="entry name" value="ARR-like"/>
</dbReference>
<dbReference type="Pfam" id="PF00072">
    <property type="entry name" value="Response_reg"/>
    <property type="match status" value="1"/>
</dbReference>
<accession>A0A9Q0H5T4</accession>
<dbReference type="SUPFAM" id="SSF52172">
    <property type="entry name" value="CheY-like"/>
    <property type="match status" value="1"/>
</dbReference>
<evidence type="ECO:0000313" key="11">
    <source>
        <dbReference type="Proteomes" id="UP001141806"/>
    </source>
</evidence>
<comment type="similarity">
    <text evidence="6">Belongs to the ARR family. Type-A subfamily.</text>
</comment>
<name>A0A9Q0H5T4_9MAGN</name>
<keyword evidence="11" id="KW-1185">Reference proteome</keyword>
<dbReference type="GO" id="GO:0000160">
    <property type="term" value="P:phosphorelay signal transduction system"/>
    <property type="evidence" value="ECO:0007669"/>
    <property type="project" value="UniProtKB-KW"/>
</dbReference>
<dbReference type="Gene3D" id="3.40.50.2300">
    <property type="match status" value="1"/>
</dbReference>
<evidence type="ECO:0000256" key="5">
    <source>
        <dbReference type="ARBA" id="ARBA00023163"/>
    </source>
</evidence>
<dbReference type="AlphaFoldDB" id="A0A9Q0H5T4"/>
<protein>
    <recommendedName>
        <fullName evidence="9">Response regulatory domain-containing protein</fullName>
    </recommendedName>
</protein>
<keyword evidence="5" id="KW-0804">Transcription</keyword>
<keyword evidence="4" id="KW-0805">Transcription regulation</keyword>
<dbReference type="Proteomes" id="UP001141806">
    <property type="component" value="Unassembled WGS sequence"/>
</dbReference>
<evidence type="ECO:0000256" key="8">
    <source>
        <dbReference type="PROSITE-ProRule" id="PRU00169"/>
    </source>
</evidence>
<evidence type="ECO:0000256" key="4">
    <source>
        <dbReference type="ARBA" id="ARBA00023015"/>
    </source>
</evidence>
<evidence type="ECO:0000256" key="7">
    <source>
        <dbReference type="ARBA" id="ARBA00043855"/>
    </source>
</evidence>
<proteinExistence type="inferred from homology"/>
<sequence>MSASTSREKLHVLAVDDGAVDRKMVEKLLRSCSFRVTTAESGKRALELLGFGDDSSYCQEPNVNMIVTDYCMPEMTGLDLLKIVKESSTLRKIPVVIMSSENVPSRINRCLEEGAEEFLLKPLRKSDVLRLHNHIMR</sequence>
<evidence type="ECO:0000256" key="3">
    <source>
        <dbReference type="ARBA" id="ARBA00023012"/>
    </source>
</evidence>
<evidence type="ECO:0000259" key="9">
    <source>
        <dbReference type="PROSITE" id="PS50110"/>
    </source>
</evidence>
<evidence type="ECO:0000256" key="2">
    <source>
        <dbReference type="ARBA" id="ARBA00022864"/>
    </source>
</evidence>
<evidence type="ECO:0000256" key="6">
    <source>
        <dbReference type="ARBA" id="ARBA00038244"/>
    </source>
</evidence>
<dbReference type="PROSITE" id="PS50110">
    <property type="entry name" value="RESPONSE_REGULATORY"/>
    <property type="match status" value="1"/>
</dbReference>
<feature type="domain" description="Response regulatory" evidence="9">
    <location>
        <begin position="11"/>
        <end position="136"/>
    </location>
</feature>
<keyword evidence="2" id="KW-0932">Cytokinin signaling pathway</keyword>
<dbReference type="PANTHER" id="PTHR43874">
    <property type="entry name" value="TWO-COMPONENT RESPONSE REGULATOR"/>
    <property type="match status" value="1"/>
</dbReference>
<evidence type="ECO:0000313" key="10">
    <source>
        <dbReference type="EMBL" id="KAJ4959729.1"/>
    </source>
</evidence>